<dbReference type="OrthoDB" id="10600352at2759"/>
<feature type="compositionally biased region" description="Basic and acidic residues" evidence="1">
    <location>
        <begin position="120"/>
        <end position="130"/>
    </location>
</feature>
<protein>
    <submittedName>
        <fullName evidence="3">Uncharacterized protein LOC113926968</fullName>
    </submittedName>
</protein>
<dbReference type="KEGG" id="zca:113926968"/>
<organism evidence="2 3">
    <name type="scientific">Zalophus californianus</name>
    <name type="common">California sealion</name>
    <dbReference type="NCBI Taxonomy" id="9704"/>
    <lineage>
        <taxon>Eukaryota</taxon>
        <taxon>Metazoa</taxon>
        <taxon>Chordata</taxon>
        <taxon>Craniata</taxon>
        <taxon>Vertebrata</taxon>
        <taxon>Euteleostomi</taxon>
        <taxon>Mammalia</taxon>
        <taxon>Eutheria</taxon>
        <taxon>Laurasiatheria</taxon>
        <taxon>Carnivora</taxon>
        <taxon>Caniformia</taxon>
        <taxon>Pinnipedia</taxon>
        <taxon>Otariidae</taxon>
        <taxon>Zalophus</taxon>
    </lineage>
</organism>
<evidence type="ECO:0000313" key="2">
    <source>
        <dbReference type="Proteomes" id="UP000515165"/>
    </source>
</evidence>
<feature type="region of interest" description="Disordered" evidence="1">
    <location>
        <begin position="86"/>
        <end position="145"/>
    </location>
</feature>
<name>A0A6P9FL09_ZALCA</name>
<evidence type="ECO:0000313" key="3">
    <source>
        <dbReference type="RefSeq" id="XP_035584228.1"/>
    </source>
</evidence>
<evidence type="ECO:0000256" key="1">
    <source>
        <dbReference type="SAM" id="MobiDB-lite"/>
    </source>
</evidence>
<keyword evidence="2" id="KW-1185">Reference proteome</keyword>
<gene>
    <name evidence="3" type="primary">LOC113926968</name>
</gene>
<sequence>MPQESKSPNKILSDSALSYIAQRWTQGVPQDLPFKQRIRIKLDRFLKQQNQFWCEPQSPLVHASKFPRVRGRACCVSILETSGNAGELRASPKRRGGGAASVRPTRAHEPLRGAGSAASARERHRADARAGRAAGQTGGQWPRATRSWSAARGACGPCVALRAAARARTHRGAFSLGQRKRSAFVPRKGLVEEVSILRSDTGVLYTAKHWQYLQEALAQHRILRMKERSYPFTHVERALLC</sequence>
<proteinExistence type="predicted"/>
<accession>A0A6P9FL09</accession>
<dbReference type="GeneID" id="113926968"/>
<reference evidence="3" key="1">
    <citation type="submission" date="2025-08" db="UniProtKB">
        <authorList>
            <consortium name="RefSeq"/>
        </authorList>
    </citation>
    <scope>IDENTIFICATION</scope>
    <source>
        <tissue evidence="3">Blood</tissue>
    </source>
</reference>
<dbReference type="AlphaFoldDB" id="A0A6P9FL09"/>
<dbReference type="RefSeq" id="XP_035584228.1">
    <property type="nucleotide sequence ID" value="XM_035728335.1"/>
</dbReference>
<dbReference type="Proteomes" id="UP000515165">
    <property type="component" value="Chromosome 7"/>
</dbReference>